<comment type="caution">
    <text evidence="4">The sequence shown here is derived from an EMBL/GenBank/DDBJ whole genome shotgun (WGS) entry which is preliminary data.</text>
</comment>
<dbReference type="InterPro" id="IPR004995">
    <property type="entry name" value="Spore_Ger"/>
</dbReference>
<comment type="similarity">
    <text evidence="1">Belongs to the GerABKA family.</text>
</comment>
<keyword evidence="3" id="KW-1133">Transmembrane helix</keyword>
<accession>A0ABW2V484</accession>
<keyword evidence="3" id="KW-0812">Transmembrane</keyword>
<dbReference type="PANTHER" id="PTHR22550">
    <property type="entry name" value="SPORE GERMINATION PROTEIN"/>
    <property type="match status" value="1"/>
</dbReference>
<keyword evidence="5" id="KW-1185">Reference proteome</keyword>
<evidence type="ECO:0000313" key="4">
    <source>
        <dbReference type="EMBL" id="MFC7749679.1"/>
    </source>
</evidence>
<evidence type="ECO:0000256" key="1">
    <source>
        <dbReference type="ARBA" id="ARBA00005278"/>
    </source>
</evidence>
<dbReference type="Pfam" id="PF03323">
    <property type="entry name" value="GerA"/>
    <property type="match status" value="1"/>
</dbReference>
<dbReference type="Proteomes" id="UP001596528">
    <property type="component" value="Unassembled WGS sequence"/>
</dbReference>
<feature type="transmembrane region" description="Helical" evidence="3">
    <location>
        <begin position="410"/>
        <end position="434"/>
    </location>
</feature>
<dbReference type="RefSeq" id="WP_246068192.1">
    <property type="nucleotide sequence ID" value="NZ_JBHTGQ010000016.1"/>
</dbReference>
<evidence type="ECO:0000313" key="5">
    <source>
        <dbReference type="Proteomes" id="UP001596528"/>
    </source>
</evidence>
<dbReference type="EMBL" id="JBHTGQ010000016">
    <property type="protein sequence ID" value="MFC7749679.1"/>
    <property type="molecule type" value="Genomic_DNA"/>
</dbReference>
<proteinExistence type="inferred from homology"/>
<feature type="transmembrane region" description="Helical" evidence="3">
    <location>
        <begin position="287"/>
        <end position="305"/>
    </location>
</feature>
<feature type="transmembrane region" description="Helical" evidence="3">
    <location>
        <begin position="379"/>
        <end position="398"/>
    </location>
</feature>
<reference evidence="5" key="1">
    <citation type="journal article" date="2019" name="Int. J. Syst. Evol. Microbiol.">
        <title>The Global Catalogue of Microorganisms (GCM) 10K type strain sequencing project: providing services to taxonomists for standard genome sequencing and annotation.</title>
        <authorList>
            <consortium name="The Broad Institute Genomics Platform"/>
            <consortium name="The Broad Institute Genome Sequencing Center for Infectious Disease"/>
            <person name="Wu L."/>
            <person name="Ma J."/>
        </authorList>
    </citation>
    <scope>NUCLEOTIDE SEQUENCE [LARGE SCALE GENOMIC DNA]</scope>
    <source>
        <strain evidence="5">JCM 18657</strain>
    </source>
</reference>
<sequence>MNRKFRKMSGGRTKSISAKQQELKESSDFLSYSHQKTPQSCVISYYKSLIDPEILHRDILVHLSEESGASLNALYESIPIADKKISCDWDEIQEKLLRGYVVIQYGEKQPECLWVNAALSKGRAVNSPEVEFSVVGPKEAFVESLDLNLNLIRKRLPTSNLRVTEMIVGSLSKTRVAICYLDNITNDEYVNTMTQRIQDLDVDFMPDITMLVQMIEDNPDSVFPQLIETERPDRLAQGLALGQVGVLMDGSPSGVIGPAKLGWFLIAHEDYYLPWHMGSFFRVLRHMALLFSVLATSLYVAVLTYHYQIIPNNLLPTIVSSRINIPFPPLLEVMIMEFSIELLREAGARLPTKVGQTIGIVGGIVLGTAAVEASLTSNILLILIALSALASFTTPIFRMSNTIRILRLPFIVAAELWGLLGIFICGAFVLTHLLKLKSLGIPYLAPYYPLRVNDLKDSVVRLPYSVMYKRPSYFRTKNPIKFNPGKAKIKKDIDE</sequence>
<keyword evidence="2 3" id="KW-0472">Membrane</keyword>
<evidence type="ECO:0000256" key="3">
    <source>
        <dbReference type="SAM" id="Phobius"/>
    </source>
</evidence>
<gene>
    <name evidence="4" type="ORF">ACFQWB_06965</name>
</gene>
<organism evidence="4 5">
    <name type="scientific">Paenibacillus thermoaerophilus</name>
    <dbReference type="NCBI Taxonomy" id="1215385"/>
    <lineage>
        <taxon>Bacteria</taxon>
        <taxon>Bacillati</taxon>
        <taxon>Bacillota</taxon>
        <taxon>Bacilli</taxon>
        <taxon>Bacillales</taxon>
        <taxon>Paenibacillaceae</taxon>
        <taxon>Paenibacillus</taxon>
    </lineage>
</organism>
<protein>
    <submittedName>
        <fullName evidence="4">Spore germination protein</fullName>
    </submittedName>
</protein>
<dbReference type="PANTHER" id="PTHR22550:SF5">
    <property type="entry name" value="LEUCINE ZIPPER PROTEIN 4"/>
    <property type="match status" value="1"/>
</dbReference>
<name>A0ABW2V484_9BACL</name>
<evidence type="ECO:0000256" key="2">
    <source>
        <dbReference type="ARBA" id="ARBA00023136"/>
    </source>
</evidence>
<dbReference type="PIRSF" id="PIRSF005690">
    <property type="entry name" value="GerBA"/>
    <property type="match status" value="1"/>
</dbReference>
<dbReference type="InterPro" id="IPR050768">
    <property type="entry name" value="UPF0353/GerABKA_families"/>
</dbReference>